<evidence type="ECO:0000256" key="4">
    <source>
        <dbReference type="ARBA" id="ARBA00023136"/>
    </source>
</evidence>
<sequence>MEERTPLLHYRLATSFAPNPGDVSEGARLQSTKDAPRSASPKLGVMFGVVIPTLLSMFSVVLFLRIGDLKNPSYSIPRGTLAAVLTTFIVYNLLSLLAAGSCDRILYALAKDNLLGEKMMLTVCESTKHILDPQRLLKVLLHIIHEHVSNNRWCPGAGEEDISQWEPLGFCACLLVACTGESCIFAYGTVLQEPSNELF</sequence>
<organism evidence="7 8">
    <name type="scientific">Goodea atripinnis</name>
    <dbReference type="NCBI Taxonomy" id="208336"/>
    <lineage>
        <taxon>Eukaryota</taxon>
        <taxon>Metazoa</taxon>
        <taxon>Chordata</taxon>
        <taxon>Craniata</taxon>
        <taxon>Vertebrata</taxon>
        <taxon>Euteleostomi</taxon>
        <taxon>Actinopterygii</taxon>
        <taxon>Neopterygii</taxon>
        <taxon>Teleostei</taxon>
        <taxon>Neoteleostei</taxon>
        <taxon>Acanthomorphata</taxon>
        <taxon>Ovalentaria</taxon>
        <taxon>Atherinomorphae</taxon>
        <taxon>Cyprinodontiformes</taxon>
        <taxon>Goodeidae</taxon>
        <taxon>Goodea</taxon>
    </lineage>
</organism>
<dbReference type="EMBL" id="JAHRIO010051392">
    <property type="protein sequence ID" value="MEQ2175384.1"/>
    <property type="molecule type" value="Genomic_DNA"/>
</dbReference>
<dbReference type="PANTHER" id="PTHR11827">
    <property type="entry name" value="SOLUTE CARRIER FAMILY 12, CATION COTRANSPORTERS"/>
    <property type="match status" value="1"/>
</dbReference>
<dbReference type="InterPro" id="IPR004842">
    <property type="entry name" value="SLC12A_fam"/>
</dbReference>
<keyword evidence="8" id="KW-1185">Reference proteome</keyword>
<evidence type="ECO:0000313" key="8">
    <source>
        <dbReference type="Proteomes" id="UP001476798"/>
    </source>
</evidence>
<evidence type="ECO:0000256" key="6">
    <source>
        <dbReference type="SAM" id="Phobius"/>
    </source>
</evidence>
<dbReference type="PANTHER" id="PTHR11827:SF96">
    <property type="entry name" value="SOLUTE CARRIER FAMILY 12 MEMBER 9"/>
    <property type="match status" value="1"/>
</dbReference>
<comment type="caution">
    <text evidence="7">The sequence shown here is derived from an EMBL/GenBank/DDBJ whole genome shotgun (WGS) entry which is preliminary data.</text>
</comment>
<accession>A0ABV0NVE5</accession>
<feature type="region of interest" description="Disordered" evidence="5">
    <location>
        <begin position="19"/>
        <end position="38"/>
    </location>
</feature>
<evidence type="ECO:0000256" key="2">
    <source>
        <dbReference type="ARBA" id="ARBA00022692"/>
    </source>
</evidence>
<dbReference type="Proteomes" id="UP001476798">
    <property type="component" value="Unassembled WGS sequence"/>
</dbReference>
<evidence type="ECO:0000256" key="3">
    <source>
        <dbReference type="ARBA" id="ARBA00022989"/>
    </source>
</evidence>
<feature type="transmembrane region" description="Helical" evidence="6">
    <location>
        <begin position="43"/>
        <end position="67"/>
    </location>
</feature>
<protein>
    <submittedName>
        <fullName evidence="7">Uncharacterized protein</fullName>
    </submittedName>
</protein>
<name>A0ABV0NVE5_9TELE</name>
<proteinExistence type="predicted"/>
<keyword evidence="4 6" id="KW-0472">Membrane</keyword>
<gene>
    <name evidence="7" type="ORF">GOODEAATRI_017432</name>
</gene>
<feature type="transmembrane region" description="Helical" evidence="6">
    <location>
        <begin position="79"/>
        <end position="99"/>
    </location>
</feature>
<evidence type="ECO:0000256" key="1">
    <source>
        <dbReference type="ARBA" id="ARBA00004141"/>
    </source>
</evidence>
<comment type="subcellular location">
    <subcellularLocation>
        <location evidence="1">Membrane</location>
        <topology evidence="1">Multi-pass membrane protein</topology>
    </subcellularLocation>
</comment>
<keyword evidence="2 6" id="KW-0812">Transmembrane</keyword>
<evidence type="ECO:0000313" key="7">
    <source>
        <dbReference type="EMBL" id="MEQ2175384.1"/>
    </source>
</evidence>
<reference evidence="7 8" key="1">
    <citation type="submission" date="2021-06" db="EMBL/GenBank/DDBJ databases">
        <authorList>
            <person name="Palmer J.M."/>
        </authorList>
    </citation>
    <scope>NUCLEOTIDE SEQUENCE [LARGE SCALE GENOMIC DNA]</scope>
    <source>
        <strain evidence="7 8">GA_2019</strain>
        <tissue evidence="7">Muscle</tissue>
    </source>
</reference>
<evidence type="ECO:0000256" key="5">
    <source>
        <dbReference type="SAM" id="MobiDB-lite"/>
    </source>
</evidence>
<keyword evidence="3 6" id="KW-1133">Transmembrane helix</keyword>